<name>A0A8X6QCK9_NEPPI</name>
<dbReference type="OrthoDB" id="6437262at2759"/>
<dbReference type="SMART" id="SM00032">
    <property type="entry name" value="CCP"/>
    <property type="match status" value="46"/>
</dbReference>
<feature type="domain" description="Sushi" evidence="6">
    <location>
        <begin position="166"/>
        <end position="223"/>
    </location>
</feature>
<feature type="domain" description="Sushi" evidence="6">
    <location>
        <begin position="1254"/>
        <end position="1314"/>
    </location>
</feature>
<keyword evidence="8" id="KW-1185">Reference proteome</keyword>
<evidence type="ECO:0000313" key="8">
    <source>
        <dbReference type="Proteomes" id="UP000887013"/>
    </source>
</evidence>
<feature type="domain" description="Sushi" evidence="6">
    <location>
        <begin position="2474"/>
        <end position="2532"/>
    </location>
</feature>
<feature type="disulfide bond" evidence="5">
    <location>
        <begin position="969"/>
        <end position="1012"/>
    </location>
</feature>
<protein>
    <submittedName>
        <fullName evidence="7">Sushi, von Willebrand factor type A, EGF and pentraxin domain-containing protein 1</fullName>
    </submittedName>
</protein>
<feature type="domain" description="Sushi" evidence="6">
    <location>
        <begin position="675"/>
        <end position="734"/>
    </location>
</feature>
<evidence type="ECO:0000256" key="3">
    <source>
        <dbReference type="ARBA" id="ARBA00023157"/>
    </source>
</evidence>
<feature type="domain" description="Sushi" evidence="6">
    <location>
        <begin position="2646"/>
        <end position="2706"/>
    </location>
</feature>
<reference evidence="7" key="1">
    <citation type="submission" date="2020-08" db="EMBL/GenBank/DDBJ databases">
        <title>Multicomponent nature underlies the extraordinary mechanical properties of spider dragline silk.</title>
        <authorList>
            <person name="Kono N."/>
            <person name="Nakamura H."/>
            <person name="Mori M."/>
            <person name="Yoshida Y."/>
            <person name="Ohtoshi R."/>
            <person name="Malay A.D."/>
            <person name="Moran D.A.P."/>
            <person name="Tomita M."/>
            <person name="Numata K."/>
            <person name="Arakawa K."/>
        </authorList>
    </citation>
    <scope>NUCLEOTIDE SEQUENCE</scope>
</reference>
<feature type="domain" description="Sushi" evidence="6">
    <location>
        <begin position="1893"/>
        <end position="1951"/>
    </location>
</feature>
<feature type="disulfide bond" evidence="5">
    <location>
        <begin position="2068"/>
        <end position="2111"/>
    </location>
</feature>
<feature type="domain" description="Sushi" evidence="6">
    <location>
        <begin position="1603"/>
        <end position="1662"/>
    </location>
</feature>
<gene>
    <name evidence="7" type="primary">SVEP1</name>
    <name evidence="7" type="ORF">NPIL_323491</name>
</gene>
<dbReference type="PANTHER" id="PTHR19325:SF560">
    <property type="entry name" value="SUSHI, VON WILLEBRAND FACTOR TYPE A, EGF AND PENTRAXIN DOMAIN-CONTAINING PROTEIN 1"/>
    <property type="match status" value="1"/>
</dbReference>
<evidence type="ECO:0000259" key="6">
    <source>
        <dbReference type="PROSITE" id="PS50923"/>
    </source>
</evidence>
<organism evidence="7 8">
    <name type="scientific">Nephila pilipes</name>
    <name type="common">Giant wood spider</name>
    <name type="synonym">Nephila maculata</name>
    <dbReference type="NCBI Taxonomy" id="299642"/>
    <lineage>
        <taxon>Eukaryota</taxon>
        <taxon>Metazoa</taxon>
        <taxon>Ecdysozoa</taxon>
        <taxon>Arthropoda</taxon>
        <taxon>Chelicerata</taxon>
        <taxon>Arachnida</taxon>
        <taxon>Araneae</taxon>
        <taxon>Araneomorphae</taxon>
        <taxon>Entelegynae</taxon>
        <taxon>Araneoidea</taxon>
        <taxon>Nephilidae</taxon>
        <taxon>Nephila</taxon>
    </lineage>
</organism>
<feature type="domain" description="Sushi" evidence="6">
    <location>
        <begin position="1831"/>
        <end position="1892"/>
    </location>
</feature>
<proteinExistence type="predicted"/>
<evidence type="ECO:0000256" key="1">
    <source>
        <dbReference type="ARBA" id="ARBA00022659"/>
    </source>
</evidence>
<evidence type="ECO:0000256" key="5">
    <source>
        <dbReference type="PROSITE-ProRule" id="PRU00302"/>
    </source>
</evidence>
<feature type="domain" description="Sushi" evidence="6">
    <location>
        <begin position="2242"/>
        <end position="2300"/>
    </location>
</feature>
<feature type="disulfide bond" evidence="5">
    <location>
        <begin position="2709"/>
        <end position="2752"/>
    </location>
</feature>
<feature type="domain" description="Sushi" evidence="6">
    <location>
        <begin position="1487"/>
        <end position="1545"/>
    </location>
</feature>
<feature type="disulfide bond" evidence="5">
    <location>
        <begin position="677"/>
        <end position="720"/>
    </location>
</feature>
<feature type="domain" description="Sushi" evidence="6">
    <location>
        <begin position="2707"/>
        <end position="2766"/>
    </location>
</feature>
<evidence type="ECO:0000256" key="2">
    <source>
        <dbReference type="ARBA" id="ARBA00022737"/>
    </source>
</evidence>
<dbReference type="PANTHER" id="PTHR19325">
    <property type="entry name" value="COMPLEMENT COMPONENT-RELATED SUSHI DOMAIN-CONTAINING"/>
    <property type="match status" value="1"/>
</dbReference>
<sequence>MFSFRPCFKKLPGENCTLRCATRYFIVGKNYITCLNDSTWSILPNCTPNICKRPELPPFLKIDEICFLRFQRIGQNCSIFCREGGNLIGVNKVTCVTNKDWRLQADCTCAAPVLSEELATRNDCNNTKRGEYCKLFCKPNKNRERNISILCQNNTKWSTLPKCNENLCPNPILPKRLVFEEDCLFKTVEESCKVRCKHGLIIGEPTIKCTEELRWSTFPNCSCPESSLNGHDTEDCTKKRETCRNKGDRRSDSKVTCDNNTKRNVESKYILKNCPKPVLPDILQLEENCSWKYTKEKCHVKCKENRRMVGNGYIICDFDGKWVSFPNCTCPLLKLENNLKYKGECGFKRPKQKCFIECEKELKLTGPNYIICQRNSKWSSQPKCVKELCPTPVLRSGTLVLKEICSGKTVGDTCRVGCTNGGNIIGKNKIKCSRNFQWNEPPNCSCPVPIVEKSIELLQNCTLKEENEKCFLQCKKGYKTKGRNYAVCQNNGKWNSFPKCIKTLCPNPVIRGSPLKFQENCSEKYFKESCSLSCKEGGHIISKNIFHCQSNSQWSTLPKCTCSHPRHTKNLKLKHDCSFIKPGRKCLVECIKGFQLIGSDFLLCQNNTKWSSLPKCVHMICASPNLPDYLEIQQTCLAKKVGESCEITCKHGGKIIGTSEIKCLAGNSWSSFPDCSCPTPKSWQKRIQFKENCSFKKRNQKCAVVCPEGYSTENESFITCLNNGTWSSLPVCLRTHCSRPVLDGQILKQDEICSKKRIGETCRVRCAHGGHLIGLNVIKCQKQSNWSPYPSCTCPDLTISSDLKTQQDCNYMKRGEKCFLECKIDLKLHGLNYILCQNNSKWSSQPKCIKYLCPAPVLHGGILVLKENCSTKTSGNTCAVTCKNGGNVIGDNKLLCSANFQWSSQPQCACETPNVSKVMELKGNCSFLLKNEKCFIVCMNGFKSIGRNYTICQDNGKLGVFPFCQKESCPEPVMRSSTLKLEGKCSEKFFDDICVLRCREGGQLFGGTGIKCESTGQWSTFPYCTCPTPNLSKGLMFKNNCSFKKPQEKCFVECAKNLQLVGNLLVLCQNNTKWSSMPKCVHMKCPSPNLPEYLDIQQNCLAKTVGDSCEITCKHGGKIIGTSEIKCLAGSSWSSFPDCSCPTPKSRQKHIQFKENCSFKKRNQKCTVVCPEGYSTKNESFITCLNNATWSSLPVCLKTYCSRPLLNGQILKEDENCVRKKIGETCRVRCVQGGHLIGLNVIKCYKQGDWSPSPSCTCPDLTMSSDLKAEKNCNYTKRGGKCFVECKIDLKLHGLNYILCQKNSKWSSQPICVATLCPAPVLPDDLLVLKENCSGKNVGGTCFISCKNGRNVIGNNEIKCLVNLTWSTPPDCSCRFPEIAGSVELKEKCSFKQRSEKCFIDCKIGYRLVGPKYTTCQSNTQWSVLPTCVKISCQSPVLPSIFQTIEMCNGKFFNDVCHVICSKGGKLIGENFIKCLSTMQWSPFPICSCPSPNLFVYLKTTHNCGSIIPGEKCFLECDNDFKLIGNDFMLCQNDTTWSAMPKCSKIYCPQPVLLAGVLKLEENCVSKSIGETCQVECKEKGHLIGGSFVTCLKSHYWNSFPDCTCSSPILTSDLRTNHLCNFIQRNEKCFLRCEDDSFELIGNNFITCQNDTKWTPLPSCVTSFCPMPVLPEYLIFAGDCRSKAPQANCYLICRNGGNLLPYDHITCSTEKKWSAFSDCSCPIPNISDKFQFLEDCSRKMSGNICPLRCKFASQSDIILLTCQENRKWSSLPKCVPRICNVPLLPVYLNFFENCESKTVGGNCILRCREGGFTINSKYITCIEENKWSEFMECTCPSPVLNEKLTLHRACNEKRRGEQCSLFCNDFPVSSLNDFSITCQDNTKWSVLPACKQLFCPAPALPNFLEVTSTCPLKAIGEKCLLTCREKGTMIGNNIITCLEGSTWSQFPDCKCSSPVLSDDLELAVNTCEGKMRREHCSVRCSNQPRGPENIFLITCQDNTKWGVLPECKTMICPPPILPQTLRFEEDCTSKRKGANCLLKCRETGEIIGINYVTCLEESTWSKFPACDCPLPVLDEDKILHEDCSHKMPGEECFLGCRNHLYGINNNFHINCQNNTKWSVLPACRKTVCHAPTLPETLTFEENCSWKKLGETCLLNCREGGKSISDNYITCSEEGIWSEFPVCACPLPILGEDVIFYENCNKKMPGEKCLLGIRNHISRVINNFSITCQDNTKWSVLPTCRNAFCPDPTLPKTLIFGEDCSLKKTGESCMLRCREGGKSISDNYITCSEKGIWSEFPICACPHLVLGEDMIFNENCNKKNPGEQCLLGCRSHLLGIDYNFPITCQDNAKWSVLPACKNTLCTTPILPKTLLFEEDCSLKKVRENCLLNCREGGENIGVNYIICLGKSSWSHFPACACPLPVLGEDMILNEDCSHKMPSEQCLVGCGKQLLGIDYNFPITCQDNTKWSVLPACKNTLCTPPTLPKTLIFEEDCSWKKMGENCLLYCREGGKSISGYYITCSEEGIWSEFPVCACPLPILGEGMIFNEDCSQKMPGEQCSLGCKNQFAGKESNIPIACQDNTKWGSLFSCDSVFCSTPVLPETLEFEEDCTSKKIGDHCPLSCRERGSMFGTNYVICSEGNTWSHFPDCACSTPIVPQNTYIFNEDCSQKRRGEMCKLSCLLHIFRKDHVIQITCQDNTKWSELPVCDELFCPTLISSRIIKIDTRTCRSKMVGEVCPVTCRLGGTLLGRNILTCLEGSKWSDPPECSCPAPTINSELALSEDCSQKMHHDACWMICVATGMRVNIVCQENTMWSSLPICKTMPQIRNSYCETPSLPEILIFTENCSFKTRGETCELACREGGIMFPKRKLICKGGNTWSEFPDCFCNDPSTSDHYTKVNSCSSVHRGGHCLLVCNKVSMVAGQRFAFNITCQDNTKWTSPPICPQYYANYTLN</sequence>
<feature type="domain" description="Sushi" evidence="6">
    <location>
        <begin position="790"/>
        <end position="850"/>
    </location>
</feature>
<feature type="disulfide bond" evidence="5">
    <location>
        <begin position="1605"/>
        <end position="1648"/>
    </location>
</feature>
<feature type="domain" description="Sushi" evidence="6">
    <location>
        <begin position="444"/>
        <end position="502"/>
    </location>
</feature>
<feature type="domain" description="Sushi" evidence="6">
    <location>
        <begin position="1372"/>
        <end position="1430"/>
    </location>
</feature>
<dbReference type="Gene3D" id="2.10.70.10">
    <property type="entry name" value="Complement Module, domain 1"/>
    <property type="match status" value="19"/>
</dbReference>
<feature type="domain" description="Sushi" evidence="6">
    <location>
        <begin position="1139"/>
        <end position="1198"/>
    </location>
</feature>
<feature type="domain" description="Sushi" evidence="6">
    <location>
        <begin position="326"/>
        <end position="386"/>
    </location>
</feature>
<feature type="domain" description="Sushi" evidence="6">
    <location>
        <begin position="2066"/>
        <end position="2125"/>
    </location>
</feature>
<dbReference type="CDD" id="cd00033">
    <property type="entry name" value="CCP"/>
    <property type="match status" value="8"/>
</dbReference>
<keyword evidence="1 5" id="KW-0768">Sushi</keyword>
<feature type="disulfide bond" evidence="5">
    <location>
        <begin position="1141"/>
        <end position="1184"/>
    </location>
</feature>
<feature type="disulfide bond" evidence="5">
    <location>
        <begin position="2096"/>
        <end position="2123"/>
    </location>
</feature>
<feature type="disulfide bond" evidence="5">
    <location>
        <begin position="1633"/>
        <end position="1660"/>
    </location>
</feature>
<feature type="domain" description="Sushi" evidence="6">
    <location>
        <begin position="851"/>
        <end position="912"/>
    </location>
</feature>
<feature type="domain" description="Sushi" evidence="6">
    <location>
        <begin position="2826"/>
        <end position="2884"/>
    </location>
</feature>
<dbReference type="SUPFAM" id="SSF57535">
    <property type="entry name" value="Complement control module/SCR domain"/>
    <property type="match status" value="33"/>
</dbReference>
<accession>A0A8X6QCK9</accession>
<feature type="domain" description="Sushi" evidence="6">
    <location>
        <begin position="2126"/>
        <end position="2184"/>
    </location>
</feature>
<dbReference type="Proteomes" id="UP000887013">
    <property type="component" value="Unassembled WGS sequence"/>
</dbReference>
<keyword evidence="4" id="KW-0325">Glycoprotein</keyword>
<dbReference type="Pfam" id="PF00084">
    <property type="entry name" value="Sushi"/>
    <property type="match status" value="15"/>
</dbReference>
<evidence type="ECO:0000313" key="7">
    <source>
        <dbReference type="EMBL" id="GFU11404.1"/>
    </source>
</evidence>
<feature type="disulfide bond" evidence="5">
    <location>
        <begin position="2677"/>
        <end position="2704"/>
    </location>
</feature>
<feature type="domain" description="Sushi" evidence="6">
    <location>
        <begin position="560"/>
        <end position="618"/>
    </location>
</feature>
<feature type="disulfide bond" evidence="5">
    <location>
        <begin position="853"/>
        <end position="896"/>
    </location>
</feature>
<dbReference type="EMBL" id="BMAW01125202">
    <property type="protein sequence ID" value="GFU11404.1"/>
    <property type="molecule type" value="Genomic_DNA"/>
</dbReference>
<dbReference type="PROSITE" id="PS50923">
    <property type="entry name" value="SUSHI"/>
    <property type="match status" value="23"/>
</dbReference>
<comment type="caution">
    <text evidence="7">The sequence shown here is derived from an EMBL/GenBank/DDBJ whole genome shotgun (WGS) entry which is preliminary data.</text>
</comment>
<dbReference type="InterPro" id="IPR000436">
    <property type="entry name" value="Sushi_SCR_CCP_dom"/>
</dbReference>
<feature type="disulfide bond" evidence="5">
    <location>
        <begin position="1863"/>
        <end position="1890"/>
    </location>
</feature>
<feature type="domain" description="Sushi" evidence="6">
    <location>
        <begin position="1"/>
        <end position="48"/>
    </location>
</feature>
<keyword evidence="3 5" id="KW-1015">Disulfide bond</keyword>
<feature type="domain" description="Sushi" evidence="6">
    <location>
        <begin position="967"/>
        <end position="1026"/>
    </location>
</feature>
<comment type="caution">
    <text evidence="5">Lacks conserved residue(s) required for the propagation of feature annotation.</text>
</comment>
<keyword evidence="2" id="KW-0677">Repeat</keyword>
<dbReference type="InterPro" id="IPR050350">
    <property type="entry name" value="Compl-Cell_Adhes-Reg"/>
</dbReference>
<dbReference type="InterPro" id="IPR035976">
    <property type="entry name" value="Sushi/SCR/CCP_sf"/>
</dbReference>
<evidence type="ECO:0000256" key="4">
    <source>
        <dbReference type="ARBA" id="ARBA00023180"/>
    </source>
</evidence>